<organism evidence="1 2">
    <name type="scientific">Salegentibacter flavus</name>
    <dbReference type="NCBI Taxonomy" id="287099"/>
    <lineage>
        <taxon>Bacteria</taxon>
        <taxon>Pseudomonadati</taxon>
        <taxon>Bacteroidota</taxon>
        <taxon>Flavobacteriia</taxon>
        <taxon>Flavobacteriales</taxon>
        <taxon>Flavobacteriaceae</taxon>
        <taxon>Salegentibacter</taxon>
    </lineage>
</organism>
<gene>
    <name evidence="1" type="ORF">SAMN05660413_03183</name>
</gene>
<sequence>MKLYYIDIEKTVFGENEVHEEGCYRLPKKEKMKYIGNFASCHTAVKRARKQFEDAVGCYFCTGQCS</sequence>
<keyword evidence="2" id="KW-1185">Reference proteome</keyword>
<dbReference type="STRING" id="287099.SAMN05660413_03183"/>
<evidence type="ECO:0000313" key="2">
    <source>
        <dbReference type="Proteomes" id="UP000199153"/>
    </source>
</evidence>
<dbReference type="Proteomes" id="UP000199153">
    <property type="component" value="Unassembled WGS sequence"/>
</dbReference>
<dbReference type="EMBL" id="FOVL01000030">
    <property type="protein sequence ID" value="SFN94567.1"/>
    <property type="molecule type" value="Genomic_DNA"/>
</dbReference>
<dbReference type="RefSeq" id="WP_093411428.1">
    <property type="nucleotide sequence ID" value="NZ_FOVL01000030.1"/>
</dbReference>
<dbReference type="OrthoDB" id="47198at2"/>
<accession>A0A1I5D5Y3</accession>
<reference evidence="1 2" key="1">
    <citation type="submission" date="2016-10" db="EMBL/GenBank/DDBJ databases">
        <authorList>
            <person name="de Groot N.N."/>
        </authorList>
    </citation>
    <scope>NUCLEOTIDE SEQUENCE [LARGE SCALE GENOMIC DNA]</scope>
    <source>
        <strain evidence="1 2">DSM 17794</strain>
    </source>
</reference>
<evidence type="ECO:0000313" key="1">
    <source>
        <dbReference type="EMBL" id="SFN94567.1"/>
    </source>
</evidence>
<name>A0A1I5D5Y3_9FLAO</name>
<protein>
    <submittedName>
        <fullName evidence="1">Uncharacterized protein</fullName>
    </submittedName>
</protein>
<dbReference type="AlphaFoldDB" id="A0A1I5D5Y3"/>
<proteinExistence type="predicted"/>